<proteinExistence type="predicted"/>
<feature type="transmembrane region" description="Helical" evidence="1">
    <location>
        <begin position="6"/>
        <end position="28"/>
    </location>
</feature>
<dbReference type="KEGG" id="abri:DFR85_00575"/>
<evidence type="ECO:0000313" key="3">
    <source>
        <dbReference type="Proteomes" id="UP000248044"/>
    </source>
</evidence>
<gene>
    <name evidence="2" type="ORF">DFR85_00575</name>
</gene>
<feature type="transmembrane region" description="Helical" evidence="1">
    <location>
        <begin position="70"/>
        <end position="93"/>
    </location>
</feature>
<dbReference type="EMBL" id="CP029289">
    <property type="protein sequence ID" value="AWR93323.1"/>
    <property type="molecule type" value="Genomic_DNA"/>
</dbReference>
<keyword evidence="3" id="KW-1185">Reference proteome</keyword>
<sequence length="175" mass="19893">MRSLKYSIPLALAIWWLPILGPIIVGLANSFLERKLYSSIISSIISSAIASTVYIFLAVKFLFVPLLGDLLQFLSIILSIVGIGISAFVAFLVSRHMVYSYYNENSLNMEFYAKDQDEIEDRLRPFYENCSSPVYSFSENKIIVKRKCSGFTLEYEMTKEGKGYRVKVRVIQGDA</sequence>
<evidence type="ECO:0000256" key="1">
    <source>
        <dbReference type="SAM" id="Phobius"/>
    </source>
</evidence>
<keyword evidence="1" id="KW-0812">Transmembrane</keyword>
<evidence type="ECO:0000313" key="2">
    <source>
        <dbReference type="EMBL" id="AWR93323.1"/>
    </source>
</evidence>
<dbReference type="GeneID" id="36830605"/>
<dbReference type="Proteomes" id="UP000248044">
    <property type="component" value="Chromosome"/>
</dbReference>
<accession>A0A2U9IBE6</accession>
<feature type="transmembrane region" description="Helical" evidence="1">
    <location>
        <begin position="40"/>
        <end position="64"/>
    </location>
</feature>
<keyword evidence="1" id="KW-0472">Membrane</keyword>
<protein>
    <submittedName>
        <fullName evidence="2">Uncharacterized protein</fullName>
    </submittedName>
</protein>
<reference evidence="2 3" key="1">
    <citation type="submission" date="2018-05" db="EMBL/GenBank/DDBJ databases">
        <title>Complete Genome Sequences of Extremely Thermoacidophilic, Metal-Mobilizing Type-Strain Members of the Archaeal Family Sulfolobaceae: Acidianus brierleyi DSM-1651T, Acidianus sulfidivorans DSM-18786T, Metallosphaera hakonensis DSM-7519T, and Metallosphaera prunae DSM-10039T.</title>
        <authorList>
            <person name="Counts J.A."/>
            <person name="Kelly R.M."/>
        </authorList>
    </citation>
    <scope>NUCLEOTIDE SEQUENCE [LARGE SCALE GENOMIC DNA]</scope>
    <source>
        <strain evidence="2 3">DSM 1651</strain>
    </source>
</reference>
<dbReference type="OrthoDB" id="40898at2157"/>
<name>A0A2U9IBE6_9CREN</name>
<dbReference type="RefSeq" id="WP_110269207.1">
    <property type="nucleotide sequence ID" value="NZ_CP029289.2"/>
</dbReference>
<keyword evidence="1" id="KW-1133">Transmembrane helix</keyword>
<dbReference type="AlphaFoldDB" id="A0A2U9IBE6"/>
<organism evidence="2 3">
    <name type="scientific">Acidianus brierleyi</name>
    <dbReference type="NCBI Taxonomy" id="41673"/>
    <lineage>
        <taxon>Archaea</taxon>
        <taxon>Thermoproteota</taxon>
        <taxon>Thermoprotei</taxon>
        <taxon>Sulfolobales</taxon>
        <taxon>Sulfolobaceae</taxon>
        <taxon>Acidianus</taxon>
    </lineage>
</organism>